<dbReference type="GO" id="GO:0005739">
    <property type="term" value="C:mitochondrion"/>
    <property type="evidence" value="ECO:0007669"/>
    <property type="project" value="TreeGrafter"/>
</dbReference>
<feature type="transmembrane region" description="Helical" evidence="1">
    <location>
        <begin position="41"/>
        <end position="60"/>
    </location>
</feature>
<dbReference type="AlphaFoldDB" id="A0A834Y815"/>
<name>A0A834Y815_APHGI</name>
<dbReference type="PANTHER" id="PTHR21377:SF0">
    <property type="entry name" value="PROTEIN FAM210B, MITOCHONDRIAL"/>
    <property type="match status" value="1"/>
</dbReference>
<dbReference type="Proteomes" id="UP000639338">
    <property type="component" value="Unassembled WGS sequence"/>
</dbReference>
<sequence length="132" mass="14625">MMIQNYSTQTKQDNNDNNIEASKLTNVEKLKIAVKDYGSTVFVFHISLSLLSLGCFYTIVSSGLDITSLIEKIPGSSERLQSIMTNSSTFAISYAIHKLFAPVRISITLGATPFIVNYLRRIGILKNSITKT</sequence>
<keyword evidence="1" id="KW-0472">Membrane</keyword>
<evidence type="ECO:0000313" key="4">
    <source>
        <dbReference type="Proteomes" id="UP000639338"/>
    </source>
</evidence>
<comment type="caution">
    <text evidence="3">The sequence shown here is derived from an EMBL/GenBank/DDBJ whole genome shotgun (WGS) entry which is preliminary data.</text>
</comment>
<protein>
    <recommendedName>
        <fullName evidence="2">DUF1279 domain-containing protein</fullName>
    </recommendedName>
</protein>
<dbReference type="InterPro" id="IPR045866">
    <property type="entry name" value="FAM210A/B-like"/>
</dbReference>
<keyword evidence="4" id="KW-1185">Reference proteome</keyword>
<dbReference type="EMBL" id="JACMRX010000001">
    <property type="protein sequence ID" value="KAF7998377.1"/>
    <property type="molecule type" value="Genomic_DNA"/>
</dbReference>
<gene>
    <name evidence="3" type="ORF">HCN44_009775</name>
</gene>
<dbReference type="PANTHER" id="PTHR21377">
    <property type="entry name" value="PROTEIN FAM210B, MITOCHONDRIAL"/>
    <property type="match status" value="1"/>
</dbReference>
<keyword evidence="1" id="KW-0812">Transmembrane</keyword>
<evidence type="ECO:0000259" key="2">
    <source>
        <dbReference type="Pfam" id="PF06916"/>
    </source>
</evidence>
<evidence type="ECO:0000313" key="3">
    <source>
        <dbReference type="EMBL" id="KAF7998377.1"/>
    </source>
</evidence>
<reference evidence="3 4" key="1">
    <citation type="submission" date="2020-08" db="EMBL/GenBank/DDBJ databases">
        <title>Aphidius gifuensis genome sequencing and assembly.</title>
        <authorList>
            <person name="Du Z."/>
        </authorList>
    </citation>
    <scope>NUCLEOTIDE SEQUENCE [LARGE SCALE GENOMIC DNA]</scope>
    <source>
        <strain evidence="3">YNYX2018</strain>
        <tissue evidence="3">Adults</tissue>
    </source>
</reference>
<feature type="transmembrane region" description="Helical" evidence="1">
    <location>
        <begin position="99"/>
        <end position="119"/>
    </location>
</feature>
<dbReference type="InterPro" id="IPR009688">
    <property type="entry name" value="FAM210A/B-like_dom"/>
</dbReference>
<proteinExistence type="predicted"/>
<accession>A0A834Y815</accession>
<feature type="domain" description="DUF1279" evidence="2">
    <location>
        <begin position="29"/>
        <end position="114"/>
    </location>
</feature>
<organism evidence="3 4">
    <name type="scientific">Aphidius gifuensis</name>
    <name type="common">Parasitoid wasp</name>
    <dbReference type="NCBI Taxonomy" id="684658"/>
    <lineage>
        <taxon>Eukaryota</taxon>
        <taxon>Metazoa</taxon>
        <taxon>Ecdysozoa</taxon>
        <taxon>Arthropoda</taxon>
        <taxon>Hexapoda</taxon>
        <taxon>Insecta</taxon>
        <taxon>Pterygota</taxon>
        <taxon>Neoptera</taxon>
        <taxon>Endopterygota</taxon>
        <taxon>Hymenoptera</taxon>
        <taxon>Apocrita</taxon>
        <taxon>Ichneumonoidea</taxon>
        <taxon>Braconidae</taxon>
        <taxon>Aphidiinae</taxon>
        <taxon>Aphidius</taxon>
    </lineage>
</organism>
<dbReference type="OrthoDB" id="426386at2759"/>
<dbReference type="Pfam" id="PF06916">
    <property type="entry name" value="FAM210A-B_dom"/>
    <property type="match status" value="1"/>
</dbReference>
<keyword evidence="1" id="KW-1133">Transmembrane helix</keyword>
<evidence type="ECO:0000256" key="1">
    <source>
        <dbReference type="SAM" id="Phobius"/>
    </source>
</evidence>